<gene>
    <name evidence="2" type="ORF">FD32_GL000820</name>
</gene>
<comment type="caution">
    <text evidence="2">The sequence shown here is derived from an EMBL/GenBank/DDBJ whole genome shotgun (WGS) entry which is preliminary data.</text>
</comment>
<evidence type="ECO:0000256" key="1">
    <source>
        <dbReference type="SAM" id="Phobius"/>
    </source>
</evidence>
<dbReference type="GO" id="GO:0008725">
    <property type="term" value="F:DNA-3-methyladenine glycosylase activity"/>
    <property type="evidence" value="ECO:0007669"/>
    <property type="project" value="InterPro"/>
</dbReference>
<dbReference type="STRING" id="1423782.FD32_GL000820"/>
<accession>A0A0R1X555</accession>
<evidence type="ECO:0000313" key="3">
    <source>
        <dbReference type="Proteomes" id="UP000051412"/>
    </source>
</evidence>
<reference evidence="2 3" key="1">
    <citation type="journal article" date="2015" name="Genome Announc.">
        <title>Expanding the biotechnology potential of lactobacilli through comparative genomics of 213 strains and associated genera.</title>
        <authorList>
            <person name="Sun Z."/>
            <person name="Harris H.M."/>
            <person name="McCann A."/>
            <person name="Guo C."/>
            <person name="Argimon S."/>
            <person name="Zhang W."/>
            <person name="Yang X."/>
            <person name="Jeffery I.B."/>
            <person name="Cooney J.C."/>
            <person name="Kagawa T.F."/>
            <person name="Liu W."/>
            <person name="Song Y."/>
            <person name="Salvetti E."/>
            <person name="Wrobel A."/>
            <person name="Rasinkangas P."/>
            <person name="Parkhill J."/>
            <person name="Rea M.C."/>
            <person name="O'Sullivan O."/>
            <person name="Ritari J."/>
            <person name="Douillard F.P."/>
            <person name="Paul Ross R."/>
            <person name="Yang R."/>
            <person name="Briner A.E."/>
            <person name="Felis G.E."/>
            <person name="de Vos W.M."/>
            <person name="Barrangou R."/>
            <person name="Klaenhammer T.R."/>
            <person name="Caufield P.W."/>
            <person name="Cui Y."/>
            <person name="Zhang H."/>
            <person name="O'Toole P.W."/>
        </authorList>
    </citation>
    <scope>NUCLEOTIDE SEQUENCE [LARGE SCALE GENOMIC DNA]</scope>
    <source>
        <strain evidence="2 3">DSM 6035</strain>
    </source>
</reference>
<dbReference type="InterPro" id="IPR005019">
    <property type="entry name" value="Adenine_glyco"/>
</dbReference>
<dbReference type="InterPro" id="IPR052891">
    <property type="entry name" value="DNA-3mA_glycosylase"/>
</dbReference>
<feature type="transmembrane region" description="Helical" evidence="1">
    <location>
        <begin position="157"/>
        <end position="178"/>
    </location>
</feature>
<organism evidence="2 3">
    <name type="scientific">Limosilactobacillus panis DSM 6035</name>
    <dbReference type="NCBI Taxonomy" id="1423782"/>
    <lineage>
        <taxon>Bacteria</taxon>
        <taxon>Bacillati</taxon>
        <taxon>Bacillota</taxon>
        <taxon>Bacilli</taxon>
        <taxon>Lactobacillales</taxon>
        <taxon>Lactobacillaceae</taxon>
        <taxon>Limosilactobacillus</taxon>
    </lineage>
</organism>
<evidence type="ECO:0000313" key="2">
    <source>
        <dbReference type="EMBL" id="KRM25415.1"/>
    </source>
</evidence>
<dbReference type="Proteomes" id="UP000051412">
    <property type="component" value="Unassembled WGS sequence"/>
</dbReference>
<keyword evidence="3" id="KW-1185">Reference proteome</keyword>
<dbReference type="PANTHER" id="PTHR30037:SF4">
    <property type="entry name" value="DNA-3-METHYLADENINE GLYCOSYLASE I"/>
    <property type="match status" value="1"/>
</dbReference>
<keyword evidence="1" id="KW-0472">Membrane</keyword>
<dbReference type="Pfam" id="PF03352">
    <property type="entry name" value="Adenine_glyco"/>
    <property type="match status" value="1"/>
</dbReference>
<keyword evidence="1" id="KW-0812">Transmembrane</keyword>
<proteinExistence type="predicted"/>
<dbReference type="InterPro" id="IPR011257">
    <property type="entry name" value="DNA_glycosylase"/>
</dbReference>
<dbReference type="AlphaFoldDB" id="A0A0R1X555"/>
<sequence>MTMKVKRPTWADTSPAMQDYYDHYWGLPVHDERFLFEMLSLELFQAGLTWATIWKRRLAFEEAFSDFLIEKVAAFSPDDVDRLLANKRIIRNRRKIAATINNAQVIYKMQRAGQDFDDYIWSFVDHHPQRLILKPGEPLAPWTMSSKKMATQMKKDGFKFMGPTIVYSFMTAVGLVNARL</sequence>
<keyword evidence="1" id="KW-1133">Transmembrane helix</keyword>
<dbReference type="SUPFAM" id="SSF48150">
    <property type="entry name" value="DNA-glycosylase"/>
    <property type="match status" value="1"/>
</dbReference>
<dbReference type="EMBL" id="AZGM01000125">
    <property type="protein sequence ID" value="KRM25415.1"/>
    <property type="molecule type" value="Genomic_DNA"/>
</dbReference>
<dbReference type="Gene3D" id="1.10.340.30">
    <property type="entry name" value="Hypothetical protein, domain 2"/>
    <property type="match status" value="1"/>
</dbReference>
<protein>
    <submittedName>
        <fullName evidence="2">DNA-3-methyladenine glycosylase I</fullName>
    </submittedName>
</protein>
<dbReference type="PATRIC" id="fig|1423782.4.peg.848"/>
<name>A0A0R1X555_9LACO</name>
<dbReference type="PANTHER" id="PTHR30037">
    <property type="entry name" value="DNA-3-METHYLADENINE GLYCOSYLASE 1"/>
    <property type="match status" value="1"/>
</dbReference>
<dbReference type="GO" id="GO:0006284">
    <property type="term" value="P:base-excision repair"/>
    <property type="evidence" value="ECO:0007669"/>
    <property type="project" value="InterPro"/>
</dbReference>